<gene>
    <name evidence="2" type="ORF">B5V51_10995</name>
</gene>
<sequence>MEVKFINTTIISDRDYDDLMDLSDSSETDSSTDEGEVFAQHIPFVLELHDIRKDEPLPTTENATPATPKLKKHRKRRKTNSAKDKTHSSGSTDSLSEASSIAPSAAEVKDREEFYDAHESYHAMPENQGPIAVAAVARMQAHSETSQNPKAAPHVATPPEQQTTPPTIKKEPSAVTVSTNRDFTLARGFTYVSWELLCTAKSK</sequence>
<evidence type="ECO:0000256" key="1">
    <source>
        <dbReference type="SAM" id="MobiDB-lite"/>
    </source>
</evidence>
<evidence type="ECO:0000313" key="2">
    <source>
        <dbReference type="EMBL" id="PCG75770.1"/>
    </source>
</evidence>
<protein>
    <submittedName>
        <fullName evidence="2">Uncharacterized protein</fullName>
    </submittedName>
</protein>
<comment type="caution">
    <text evidence="2">The sequence shown here is derived from an EMBL/GenBank/DDBJ whole genome shotgun (WGS) entry which is preliminary data.</text>
</comment>
<proteinExistence type="predicted"/>
<dbReference type="EMBL" id="NWSH01000541">
    <property type="protein sequence ID" value="PCG75770.1"/>
    <property type="molecule type" value="Genomic_DNA"/>
</dbReference>
<accession>A0A2A4JWJ7</accession>
<feature type="compositionally biased region" description="Basic residues" evidence="1">
    <location>
        <begin position="69"/>
        <end position="80"/>
    </location>
</feature>
<feature type="compositionally biased region" description="Low complexity" evidence="1">
    <location>
        <begin position="157"/>
        <end position="167"/>
    </location>
</feature>
<feature type="region of interest" description="Disordered" evidence="1">
    <location>
        <begin position="137"/>
        <end position="177"/>
    </location>
</feature>
<dbReference type="AlphaFoldDB" id="A0A2A4JWJ7"/>
<organism evidence="2">
    <name type="scientific">Heliothis virescens</name>
    <name type="common">Tobacco budworm moth</name>
    <dbReference type="NCBI Taxonomy" id="7102"/>
    <lineage>
        <taxon>Eukaryota</taxon>
        <taxon>Metazoa</taxon>
        <taxon>Ecdysozoa</taxon>
        <taxon>Arthropoda</taxon>
        <taxon>Hexapoda</taxon>
        <taxon>Insecta</taxon>
        <taxon>Pterygota</taxon>
        <taxon>Neoptera</taxon>
        <taxon>Endopterygota</taxon>
        <taxon>Lepidoptera</taxon>
        <taxon>Glossata</taxon>
        <taxon>Ditrysia</taxon>
        <taxon>Noctuoidea</taxon>
        <taxon>Noctuidae</taxon>
        <taxon>Heliothinae</taxon>
        <taxon>Heliothis</taxon>
    </lineage>
</organism>
<name>A0A2A4JWJ7_HELVI</name>
<feature type="region of interest" description="Disordered" evidence="1">
    <location>
        <begin position="53"/>
        <end position="113"/>
    </location>
</feature>
<feature type="compositionally biased region" description="Low complexity" evidence="1">
    <location>
        <begin position="94"/>
        <end position="106"/>
    </location>
</feature>
<reference evidence="2" key="1">
    <citation type="submission" date="2017-09" db="EMBL/GenBank/DDBJ databases">
        <title>Contemporary evolution of a Lepidopteran species, Heliothis virescens, in response to modern agricultural practices.</title>
        <authorList>
            <person name="Fritz M.L."/>
            <person name="Deyonke A.M."/>
            <person name="Papanicolaou A."/>
            <person name="Micinski S."/>
            <person name="Westbrook J."/>
            <person name="Gould F."/>
        </authorList>
    </citation>
    <scope>NUCLEOTIDE SEQUENCE [LARGE SCALE GENOMIC DNA]</scope>
    <source>
        <strain evidence="2">HvINT-</strain>
        <tissue evidence="2">Whole body</tissue>
    </source>
</reference>